<proteinExistence type="predicted"/>
<gene>
    <name evidence="1" type="ORF">SAMN05216466_10419</name>
</gene>
<evidence type="ECO:0008006" key="3">
    <source>
        <dbReference type="Google" id="ProtNLM"/>
    </source>
</evidence>
<dbReference type="EMBL" id="FNCJ01000004">
    <property type="protein sequence ID" value="SDG57658.1"/>
    <property type="molecule type" value="Genomic_DNA"/>
</dbReference>
<reference evidence="1 2" key="1">
    <citation type="submission" date="2016-10" db="EMBL/GenBank/DDBJ databases">
        <authorList>
            <person name="de Groot N.N."/>
        </authorList>
    </citation>
    <scope>NUCLEOTIDE SEQUENCE [LARGE SCALE GENOMIC DNA]</scope>
    <source>
        <strain evidence="1 2">LMG 2247</strain>
    </source>
</reference>
<dbReference type="AlphaFoldDB" id="A0A1G7VDM0"/>
<evidence type="ECO:0000313" key="1">
    <source>
        <dbReference type="EMBL" id="SDG57658.1"/>
    </source>
</evidence>
<sequence>MPGKHFIFPITTGRSGTLYLTELLRRNLHNAEVHHERAGHTDLGVHHPDASDFTHFNTFGNDAHVQQFWTQKLHRIVNGPARVYAEISHPLVKAGLIENIAPLTRSGRVDLIILRRNTEDILWSLANRFDFVNNAFTWLFYLDPRYRNVIVNATPFISHGMYGAALWYIHEMWTRVEYYRRLLADDHDIYIHDVELSEIATGDGAMRLLRALGAAPTEIDLPPQLNATSQTFFGDDIRQGCHALVQKFQVDHAAEAIRFLEEGRRLASGPTAGMSVE</sequence>
<accession>A0A1G7VDM0</accession>
<dbReference type="OrthoDB" id="288532at2"/>
<name>A0A1G7VDM0_9BURK</name>
<dbReference type="InterPro" id="IPR027417">
    <property type="entry name" value="P-loop_NTPase"/>
</dbReference>
<evidence type="ECO:0000313" key="2">
    <source>
        <dbReference type="Proteomes" id="UP000199706"/>
    </source>
</evidence>
<organism evidence="1 2">
    <name type="scientific">Paraburkholderia phenazinium</name>
    <dbReference type="NCBI Taxonomy" id="60549"/>
    <lineage>
        <taxon>Bacteria</taxon>
        <taxon>Pseudomonadati</taxon>
        <taxon>Pseudomonadota</taxon>
        <taxon>Betaproteobacteria</taxon>
        <taxon>Burkholderiales</taxon>
        <taxon>Burkholderiaceae</taxon>
        <taxon>Paraburkholderia</taxon>
    </lineage>
</organism>
<dbReference type="RefSeq" id="WP_143016560.1">
    <property type="nucleotide sequence ID" value="NZ_CADERL010000031.1"/>
</dbReference>
<dbReference type="Proteomes" id="UP000199706">
    <property type="component" value="Unassembled WGS sequence"/>
</dbReference>
<protein>
    <recommendedName>
        <fullName evidence="3">Sulfotransferase family protein</fullName>
    </recommendedName>
</protein>
<dbReference type="SUPFAM" id="SSF52540">
    <property type="entry name" value="P-loop containing nucleoside triphosphate hydrolases"/>
    <property type="match status" value="1"/>
</dbReference>